<dbReference type="Proteomes" id="UP001321506">
    <property type="component" value="Unassembled WGS sequence"/>
</dbReference>
<comment type="caution">
    <text evidence="12">The sequence shown here is derived from an EMBL/GenBank/DDBJ whole genome shotgun (WGS) entry which is preliminary data.</text>
</comment>
<name>A0AAW6T5S8_9MICO</name>
<comment type="similarity">
    <text evidence="8">Belongs to the TRAP transporter small permease family.</text>
</comment>
<dbReference type="PANTHER" id="PTHR35011">
    <property type="entry name" value="2,3-DIKETO-L-GULONATE TRAP TRANSPORTER SMALL PERMEASE PROTEIN YIAM"/>
    <property type="match status" value="1"/>
</dbReference>
<feature type="region of interest" description="Disordered" evidence="9">
    <location>
        <begin position="1"/>
        <end position="20"/>
    </location>
</feature>
<keyword evidence="2" id="KW-0813">Transport</keyword>
<dbReference type="EMBL" id="JASATX010000001">
    <property type="protein sequence ID" value="MDI2097723.1"/>
    <property type="molecule type" value="Genomic_DNA"/>
</dbReference>
<accession>A0AAW6T5S8</accession>
<dbReference type="Pfam" id="PF04290">
    <property type="entry name" value="DctQ"/>
    <property type="match status" value="1"/>
</dbReference>
<evidence type="ECO:0000256" key="2">
    <source>
        <dbReference type="ARBA" id="ARBA00022448"/>
    </source>
</evidence>
<keyword evidence="13" id="KW-1185">Reference proteome</keyword>
<evidence type="ECO:0000256" key="9">
    <source>
        <dbReference type="SAM" id="MobiDB-lite"/>
    </source>
</evidence>
<feature type="transmembrane region" description="Helical" evidence="10">
    <location>
        <begin position="70"/>
        <end position="87"/>
    </location>
</feature>
<reference evidence="12 13" key="1">
    <citation type="submission" date="2023-04" db="EMBL/GenBank/DDBJ databases">
        <title>Klugiella caeni sp. nov. isolated from the sludge of biochemical tank.</title>
        <authorList>
            <person name="Geng K."/>
        </authorList>
    </citation>
    <scope>NUCLEOTIDE SEQUENCE [LARGE SCALE GENOMIC DNA]</scope>
    <source>
        <strain evidence="12 13">YN-L-19</strain>
    </source>
</reference>
<feature type="domain" description="Tripartite ATP-independent periplasmic transporters DctQ component" evidence="11">
    <location>
        <begin position="46"/>
        <end position="172"/>
    </location>
</feature>
<evidence type="ECO:0000313" key="13">
    <source>
        <dbReference type="Proteomes" id="UP001321506"/>
    </source>
</evidence>
<feature type="transmembrane region" description="Helical" evidence="10">
    <location>
        <begin position="36"/>
        <end position="55"/>
    </location>
</feature>
<evidence type="ECO:0000256" key="1">
    <source>
        <dbReference type="ARBA" id="ARBA00004429"/>
    </source>
</evidence>
<sequence length="188" mass="20344">MTDSSPENANAAFENPSAGPAPKESAFFRWWGNIELSLAALFLLTMFIGVLWQVLGRYVHELNWPGAGEIARYSLTGITFILVGYLIGKNGQITVAVIDNIAKGRAQVVVKAVAALLLAVICALLVWEAWAMFQSGFSRTTTVLQVPLAYVFALPLVGLVSGTVRAVIKIFHAKYDEADSLTLEEAEA</sequence>
<evidence type="ECO:0000256" key="5">
    <source>
        <dbReference type="ARBA" id="ARBA00022692"/>
    </source>
</evidence>
<dbReference type="GO" id="GO:0005886">
    <property type="term" value="C:plasma membrane"/>
    <property type="evidence" value="ECO:0007669"/>
    <property type="project" value="UniProtKB-SubCell"/>
</dbReference>
<evidence type="ECO:0000256" key="6">
    <source>
        <dbReference type="ARBA" id="ARBA00022989"/>
    </source>
</evidence>
<feature type="transmembrane region" description="Helical" evidence="10">
    <location>
        <begin position="147"/>
        <end position="168"/>
    </location>
</feature>
<keyword evidence="6 10" id="KW-1133">Transmembrane helix</keyword>
<comment type="subcellular location">
    <subcellularLocation>
        <location evidence="1">Cell inner membrane</location>
        <topology evidence="1">Multi-pass membrane protein</topology>
    </subcellularLocation>
</comment>
<protein>
    <submittedName>
        <fullName evidence="12">TRAP transporter small permease subunit</fullName>
    </submittedName>
</protein>
<evidence type="ECO:0000256" key="7">
    <source>
        <dbReference type="ARBA" id="ARBA00023136"/>
    </source>
</evidence>
<keyword evidence="5 10" id="KW-0812">Transmembrane</keyword>
<dbReference type="GO" id="GO:0015740">
    <property type="term" value="P:C4-dicarboxylate transport"/>
    <property type="evidence" value="ECO:0007669"/>
    <property type="project" value="TreeGrafter"/>
</dbReference>
<dbReference type="InterPro" id="IPR007387">
    <property type="entry name" value="TRAP_DctQ"/>
</dbReference>
<feature type="transmembrane region" description="Helical" evidence="10">
    <location>
        <begin position="108"/>
        <end position="127"/>
    </location>
</feature>
<evidence type="ECO:0000256" key="4">
    <source>
        <dbReference type="ARBA" id="ARBA00022519"/>
    </source>
</evidence>
<dbReference type="InterPro" id="IPR055348">
    <property type="entry name" value="DctQ"/>
</dbReference>
<keyword evidence="7 10" id="KW-0472">Membrane</keyword>
<dbReference type="PANTHER" id="PTHR35011:SF2">
    <property type="entry name" value="2,3-DIKETO-L-GULONATE TRAP TRANSPORTER SMALL PERMEASE PROTEIN YIAM"/>
    <property type="match status" value="1"/>
</dbReference>
<dbReference type="RefSeq" id="WP_281487507.1">
    <property type="nucleotide sequence ID" value="NZ_JASATX010000001.1"/>
</dbReference>
<dbReference type="GO" id="GO:0022857">
    <property type="term" value="F:transmembrane transporter activity"/>
    <property type="evidence" value="ECO:0007669"/>
    <property type="project" value="TreeGrafter"/>
</dbReference>
<evidence type="ECO:0000256" key="3">
    <source>
        <dbReference type="ARBA" id="ARBA00022475"/>
    </source>
</evidence>
<proteinExistence type="inferred from homology"/>
<evidence type="ECO:0000313" key="12">
    <source>
        <dbReference type="EMBL" id="MDI2097723.1"/>
    </source>
</evidence>
<dbReference type="AlphaFoldDB" id="A0AAW6T5S8"/>
<evidence type="ECO:0000256" key="10">
    <source>
        <dbReference type="SAM" id="Phobius"/>
    </source>
</evidence>
<evidence type="ECO:0000259" key="11">
    <source>
        <dbReference type="Pfam" id="PF04290"/>
    </source>
</evidence>
<evidence type="ECO:0000256" key="8">
    <source>
        <dbReference type="ARBA" id="ARBA00038436"/>
    </source>
</evidence>
<gene>
    <name evidence="12" type="ORF">QF206_01900</name>
</gene>
<keyword evidence="4" id="KW-0997">Cell inner membrane</keyword>
<keyword evidence="3" id="KW-1003">Cell membrane</keyword>
<organism evidence="12 13">
    <name type="scientific">Ruicaihuangia caeni</name>
    <dbReference type="NCBI Taxonomy" id="3042517"/>
    <lineage>
        <taxon>Bacteria</taxon>
        <taxon>Bacillati</taxon>
        <taxon>Actinomycetota</taxon>
        <taxon>Actinomycetes</taxon>
        <taxon>Micrococcales</taxon>
        <taxon>Microbacteriaceae</taxon>
        <taxon>Ruicaihuangia</taxon>
    </lineage>
</organism>